<evidence type="ECO:0000313" key="2">
    <source>
        <dbReference type="EMBL" id="GAA3909253.1"/>
    </source>
</evidence>
<evidence type="ECO:0000256" key="1">
    <source>
        <dbReference type="SAM" id="MobiDB-lite"/>
    </source>
</evidence>
<gene>
    <name evidence="2" type="ORF">GCM10022207_93460</name>
</gene>
<proteinExistence type="predicted"/>
<accession>A0ABP7LWW9</accession>
<keyword evidence="3" id="KW-1185">Reference proteome</keyword>
<feature type="region of interest" description="Disordered" evidence="1">
    <location>
        <begin position="190"/>
        <end position="215"/>
    </location>
</feature>
<sequence>MGYSGDFVLLRSDSSLSDLRIFDDPEWCVEDRAEHFHECRPRPGGWQTFQVHDCLPENDDDRWLSRLVTATGSPVMIASVVDSDVCYVRGLTPSGVAWSAFLDPVMAADYAVSVPPPSQDEAPPGETDSDRRVRWLLADVPGTAERIALWAAESGFSADREALRGVLSRRARPFAEDLFFELIDACGLPPAEPGTDDPAASDTPAHPGHRPEPNCPRGARLEAAVLNLPRGGHLVLQCAAEPDCHAQVRLRPNGVYQLEYRDRSPAGHCRTQTLSVDKVIAALADWAAGEIAWRDAFQWDSIGA</sequence>
<dbReference type="Proteomes" id="UP001501563">
    <property type="component" value="Unassembled WGS sequence"/>
</dbReference>
<comment type="caution">
    <text evidence="2">The sequence shown here is derived from an EMBL/GenBank/DDBJ whole genome shotgun (WGS) entry which is preliminary data.</text>
</comment>
<reference evidence="3" key="1">
    <citation type="journal article" date="2019" name="Int. J. Syst. Evol. Microbiol.">
        <title>The Global Catalogue of Microorganisms (GCM) 10K type strain sequencing project: providing services to taxonomists for standard genome sequencing and annotation.</title>
        <authorList>
            <consortium name="The Broad Institute Genomics Platform"/>
            <consortium name="The Broad Institute Genome Sequencing Center for Infectious Disease"/>
            <person name="Wu L."/>
            <person name="Ma J."/>
        </authorList>
    </citation>
    <scope>NUCLEOTIDE SEQUENCE [LARGE SCALE GENOMIC DNA]</scope>
    <source>
        <strain evidence="3">JCM 16578</strain>
    </source>
</reference>
<protein>
    <submittedName>
        <fullName evidence="2">Uncharacterized protein</fullName>
    </submittedName>
</protein>
<dbReference type="EMBL" id="BAAAZA010000083">
    <property type="protein sequence ID" value="GAA3909253.1"/>
    <property type="molecule type" value="Genomic_DNA"/>
</dbReference>
<dbReference type="RefSeq" id="WP_345554730.1">
    <property type="nucleotide sequence ID" value="NZ_BAAAZA010000083.1"/>
</dbReference>
<name>A0ABP7LWW9_9ACTN</name>
<organism evidence="2 3">
    <name type="scientific">Streptomyces lannensis</name>
    <dbReference type="NCBI Taxonomy" id="766498"/>
    <lineage>
        <taxon>Bacteria</taxon>
        <taxon>Bacillati</taxon>
        <taxon>Actinomycetota</taxon>
        <taxon>Actinomycetes</taxon>
        <taxon>Kitasatosporales</taxon>
        <taxon>Streptomycetaceae</taxon>
        <taxon>Streptomyces</taxon>
    </lineage>
</organism>
<evidence type="ECO:0000313" key="3">
    <source>
        <dbReference type="Proteomes" id="UP001501563"/>
    </source>
</evidence>